<protein>
    <submittedName>
        <fullName evidence="1">Uncharacterized protein</fullName>
    </submittedName>
</protein>
<evidence type="ECO:0000313" key="2">
    <source>
        <dbReference type="Proteomes" id="UP000003107"/>
    </source>
</evidence>
<dbReference type="EMBL" id="ACVQ01000001">
    <property type="protein sequence ID" value="EET80879.1"/>
    <property type="molecule type" value="Genomic_DNA"/>
</dbReference>
<proteinExistence type="predicted"/>
<keyword evidence="2" id="KW-1185">Reference proteome</keyword>
<sequence length="47" mass="5527">MRKKLMHNTKFNKTKFSALKIQVSAGKIYKFMSSELIGHQKRKSDKI</sequence>
<dbReference type="AlphaFoldDB" id="C6RCK5"/>
<evidence type="ECO:0000313" key="1">
    <source>
        <dbReference type="EMBL" id="EET80879.1"/>
    </source>
</evidence>
<comment type="caution">
    <text evidence="1">The sequence shown here is derived from an EMBL/GenBank/DDBJ whole genome shotgun (WGS) entry which is preliminary data.</text>
</comment>
<name>C6RCK5_9BACT</name>
<dbReference type="Proteomes" id="UP000003107">
    <property type="component" value="Unassembled WGS sequence"/>
</dbReference>
<dbReference type="STRING" id="553219.CAMSH0001_2381"/>
<organism evidence="1 2">
    <name type="scientific">Campylobacter showae RM3277</name>
    <dbReference type="NCBI Taxonomy" id="553219"/>
    <lineage>
        <taxon>Bacteria</taxon>
        <taxon>Pseudomonadati</taxon>
        <taxon>Campylobacterota</taxon>
        <taxon>Epsilonproteobacteria</taxon>
        <taxon>Campylobacterales</taxon>
        <taxon>Campylobacteraceae</taxon>
        <taxon>Campylobacter</taxon>
    </lineage>
</organism>
<gene>
    <name evidence="1" type="ORF">CAMSH0001_2381</name>
</gene>
<accession>C6RCK5</accession>
<reference evidence="1 2" key="1">
    <citation type="submission" date="2009-07" db="EMBL/GenBank/DDBJ databases">
        <authorList>
            <person name="Madupu R."/>
            <person name="Sebastian Y."/>
            <person name="Durkin A.S."/>
            <person name="Torralba M."/>
            <person name="Methe B."/>
            <person name="Sutton G.G."/>
            <person name="Strausberg R.L."/>
            <person name="Nelson K.E."/>
        </authorList>
    </citation>
    <scope>NUCLEOTIDE SEQUENCE [LARGE SCALE GENOMIC DNA]</scope>
    <source>
        <strain evidence="1 2">RM3277</strain>
    </source>
</reference>